<gene>
    <name evidence="1" type="ORF">PIB30_002463</name>
</gene>
<organism evidence="1 2">
    <name type="scientific">Stylosanthes scabra</name>
    <dbReference type="NCBI Taxonomy" id="79078"/>
    <lineage>
        <taxon>Eukaryota</taxon>
        <taxon>Viridiplantae</taxon>
        <taxon>Streptophyta</taxon>
        <taxon>Embryophyta</taxon>
        <taxon>Tracheophyta</taxon>
        <taxon>Spermatophyta</taxon>
        <taxon>Magnoliopsida</taxon>
        <taxon>eudicotyledons</taxon>
        <taxon>Gunneridae</taxon>
        <taxon>Pentapetalae</taxon>
        <taxon>rosids</taxon>
        <taxon>fabids</taxon>
        <taxon>Fabales</taxon>
        <taxon>Fabaceae</taxon>
        <taxon>Papilionoideae</taxon>
        <taxon>50 kb inversion clade</taxon>
        <taxon>dalbergioids sensu lato</taxon>
        <taxon>Dalbergieae</taxon>
        <taxon>Pterocarpus clade</taxon>
        <taxon>Stylosanthes</taxon>
    </lineage>
</organism>
<comment type="caution">
    <text evidence="1">The sequence shown here is derived from an EMBL/GenBank/DDBJ whole genome shotgun (WGS) entry which is preliminary data.</text>
</comment>
<sequence>MDRKSFGNLEVQIRRDPRSRKLGIQTQRDQDEEPTTVINVIIDSSAVKKSKSVLKKDLKILTIQAPPNMLRNEARKIRLQIRPSKFRCTHSFKDNDLKTHRPSVMGLGDHFIKPDGSIELPITIGKENARKTTMAKFVVLQDSTAYNVILGKKTINDLSGVIDMKFFVMKYETDVGTFETLHGVERQPKHTATTT</sequence>
<dbReference type="EMBL" id="JASCZI010211453">
    <property type="protein sequence ID" value="MED6191653.1"/>
    <property type="molecule type" value="Genomic_DNA"/>
</dbReference>
<evidence type="ECO:0000313" key="2">
    <source>
        <dbReference type="Proteomes" id="UP001341840"/>
    </source>
</evidence>
<evidence type="ECO:0000313" key="1">
    <source>
        <dbReference type="EMBL" id="MED6191653.1"/>
    </source>
</evidence>
<accession>A0ABU6X3X2</accession>
<dbReference type="Proteomes" id="UP001341840">
    <property type="component" value="Unassembled WGS sequence"/>
</dbReference>
<name>A0ABU6X3X2_9FABA</name>
<proteinExistence type="predicted"/>
<protein>
    <submittedName>
        <fullName evidence="1">Uncharacterized protein</fullName>
    </submittedName>
</protein>
<keyword evidence="2" id="KW-1185">Reference proteome</keyword>
<reference evidence="1 2" key="1">
    <citation type="journal article" date="2023" name="Plants (Basel)">
        <title>Bridging the Gap: Combining Genomics and Transcriptomics Approaches to Understand Stylosanthes scabra, an Orphan Legume from the Brazilian Caatinga.</title>
        <authorList>
            <person name="Ferreira-Neto J.R.C."/>
            <person name="da Silva M.D."/>
            <person name="Binneck E."/>
            <person name="de Melo N.F."/>
            <person name="da Silva R.H."/>
            <person name="de Melo A.L.T.M."/>
            <person name="Pandolfi V."/>
            <person name="Bustamante F.O."/>
            <person name="Brasileiro-Vidal A.C."/>
            <person name="Benko-Iseppon A.M."/>
        </authorList>
    </citation>
    <scope>NUCLEOTIDE SEQUENCE [LARGE SCALE GENOMIC DNA]</scope>
    <source>
        <tissue evidence="1">Leaves</tissue>
    </source>
</reference>